<sequence>MGSPRRYNSSVPPSPIDARIPLAPARAASPDIYRPGTPDLQRAGLSSRQAVPGSPNVSPTNGLSSAQDLYVSGRQIVYRDDDITVFPADNADALCAGGRHLIIVLNRHVTSVYDFGPTDLPLLSRITATASRLLLSTAAKSPDAAERIFGAKDVSVGFVNGMPRDPRSPYAHLHAQAFLGPFEKSLPGSTIWRRNVVFSTLNWWGIEDLVAEIREETSNNRIKSGYEHLRPNAPLSKVPDAGADEGYANILNPAAYTDTSPKIGSKDKGKSMSEIQDTDPYAETPTRKSRSALDRKSSAASTVTIKPPVPAAEADAWTAIDLGGSPEGSARTSLQSSSTSSNRSSLQSPTLSKA</sequence>
<comment type="caution">
    <text evidence="2">The sequence shown here is derived from an EMBL/GenBank/DDBJ whole genome shotgun (WGS) entry which is preliminary data.</text>
</comment>
<reference evidence="2 3" key="1">
    <citation type="submission" date="2023-08" db="EMBL/GenBank/DDBJ databases">
        <title>Annotated Genome Sequence of Vanrija albida AlHP1.</title>
        <authorList>
            <person name="Herzog R."/>
        </authorList>
    </citation>
    <scope>NUCLEOTIDE SEQUENCE [LARGE SCALE GENOMIC DNA]</scope>
    <source>
        <strain evidence="2 3">AlHP1</strain>
    </source>
</reference>
<gene>
    <name evidence="2" type="ORF">Q8F55_001413</name>
</gene>
<feature type="compositionally biased region" description="Polar residues" evidence="1">
    <location>
        <begin position="44"/>
        <end position="65"/>
    </location>
</feature>
<dbReference type="GeneID" id="95982456"/>
<organism evidence="2 3">
    <name type="scientific">Vanrija albida</name>
    <dbReference type="NCBI Taxonomy" id="181172"/>
    <lineage>
        <taxon>Eukaryota</taxon>
        <taxon>Fungi</taxon>
        <taxon>Dikarya</taxon>
        <taxon>Basidiomycota</taxon>
        <taxon>Agaricomycotina</taxon>
        <taxon>Tremellomycetes</taxon>
        <taxon>Trichosporonales</taxon>
        <taxon>Trichosporonaceae</taxon>
        <taxon>Vanrija</taxon>
    </lineage>
</organism>
<feature type="region of interest" description="Disordered" evidence="1">
    <location>
        <begin position="1"/>
        <end position="65"/>
    </location>
</feature>
<evidence type="ECO:0000313" key="3">
    <source>
        <dbReference type="Proteomes" id="UP001565368"/>
    </source>
</evidence>
<evidence type="ECO:0000313" key="2">
    <source>
        <dbReference type="EMBL" id="KAL1413635.1"/>
    </source>
</evidence>
<proteinExistence type="predicted"/>
<feature type="compositionally biased region" description="Polar residues" evidence="1">
    <location>
        <begin position="1"/>
        <end position="11"/>
    </location>
</feature>
<dbReference type="Pfam" id="PF11969">
    <property type="entry name" value="DcpS_C"/>
    <property type="match status" value="1"/>
</dbReference>
<dbReference type="RefSeq" id="XP_069213579.1">
    <property type="nucleotide sequence ID" value="XM_069350035.1"/>
</dbReference>
<dbReference type="EMBL" id="JBBXJM010000001">
    <property type="protein sequence ID" value="KAL1413635.1"/>
    <property type="molecule type" value="Genomic_DNA"/>
</dbReference>
<evidence type="ECO:0008006" key="4">
    <source>
        <dbReference type="Google" id="ProtNLM"/>
    </source>
</evidence>
<accession>A0ABR3QFX7</accession>
<name>A0ABR3QFX7_9TREE</name>
<protein>
    <recommendedName>
        <fullName evidence="4">HIT domain-containing protein</fullName>
    </recommendedName>
</protein>
<dbReference type="InterPro" id="IPR036265">
    <property type="entry name" value="HIT-like_sf"/>
</dbReference>
<dbReference type="Gene3D" id="3.30.428.10">
    <property type="entry name" value="HIT-like"/>
    <property type="match status" value="1"/>
</dbReference>
<dbReference type="Proteomes" id="UP001565368">
    <property type="component" value="Unassembled WGS sequence"/>
</dbReference>
<dbReference type="SUPFAM" id="SSF54197">
    <property type="entry name" value="HIT-like"/>
    <property type="match status" value="1"/>
</dbReference>
<feature type="compositionally biased region" description="Low complexity" evidence="1">
    <location>
        <begin position="329"/>
        <end position="354"/>
    </location>
</feature>
<evidence type="ECO:0000256" key="1">
    <source>
        <dbReference type="SAM" id="MobiDB-lite"/>
    </source>
</evidence>
<keyword evidence="3" id="KW-1185">Reference proteome</keyword>
<feature type="region of interest" description="Disordered" evidence="1">
    <location>
        <begin position="255"/>
        <end position="354"/>
    </location>
</feature>